<name>A0A454CUY9_VIBHA</name>
<dbReference type="AlphaFoldDB" id="A0A454CUY9"/>
<dbReference type="GO" id="GO:0005886">
    <property type="term" value="C:plasma membrane"/>
    <property type="evidence" value="ECO:0007669"/>
    <property type="project" value="TreeGrafter"/>
</dbReference>
<reference evidence="2 3" key="1">
    <citation type="submission" date="2012-10" db="EMBL/GenBank/DDBJ databases">
        <title>Genome sequence of Vibrio Cholerae HENC-02.</title>
        <authorList>
            <person name="Eppinger M."/>
            <person name="Hasan N.A."/>
            <person name="Sengamalay N."/>
            <person name="Hine E."/>
            <person name="Su Q."/>
            <person name="Daugherty S.C."/>
            <person name="Young S."/>
            <person name="Sadzewicz L."/>
            <person name="Tallon L."/>
            <person name="Cebula T.A."/>
            <person name="Ravel J."/>
            <person name="Colwell R.R."/>
        </authorList>
    </citation>
    <scope>NUCLEOTIDE SEQUENCE [LARGE SCALE GENOMIC DNA]</scope>
    <source>
        <strain evidence="2 3">HENC-02</strain>
    </source>
</reference>
<proteinExistence type="predicted"/>
<dbReference type="GO" id="GO:0042910">
    <property type="term" value="F:xenobiotic transmembrane transporter activity"/>
    <property type="evidence" value="ECO:0007669"/>
    <property type="project" value="TreeGrafter"/>
</dbReference>
<dbReference type="Pfam" id="PF00873">
    <property type="entry name" value="ACR_tran"/>
    <property type="match status" value="1"/>
</dbReference>
<dbReference type="PANTHER" id="PTHR32063:SF18">
    <property type="entry name" value="CATION EFFLUX SYSTEM PROTEIN"/>
    <property type="match status" value="1"/>
</dbReference>
<feature type="non-terminal residue" evidence="2">
    <location>
        <position position="73"/>
    </location>
</feature>
<comment type="caution">
    <text evidence="2">The sequence shown here is derived from an EMBL/GenBank/DDBJ whole genome shotgun (WGS) entry which is preliminary data.</text>
</comment>
<sequence>MSIAEYSIKNKVISWLFIVILAIGGVTSFLELGRLEDPAFTIKDAMVIATYPGATSKEVEEELTYPLEKEIRK</sequence>
<dbReference type="InterPro" id="IPR001036">
    <property type="entry name" value="Acrflvin-R"/>
</dbReference>
<evidence type="ECO:0000313" key="2">
    <source>
        <dbReference type="EMBL" id="EKM30237.1"/>
    </source>
</evidence>
<dbReference type="SUPFAM" id="SSF82693">
    <property type="entry name" value="Multidrug efflux transporter AcrB pore domain, PN1, PN2, PC1 and PC2 subdomains"/>
    <property type="match status" value="1"/>
</dbReference>
<keyword evidence="1" id="KW-0812">Transmembrane</keyword>
<dbReference type="EMBL" id="AJSR01001725">
    <property type="protein sequence ID" value="EKM30237.1"/>
    <property type="molecule type" value="Genomic_DNA"/>
</dbReference>
<keyword evidence="1" id="KW-1133">Transmembrane helix</keyword>
<evidence type="ECO:0000256" key="1">
    <source>
        <dbReference type="SAM" id="Phobius"/>
    </source>
</evidence>
<gene>
    <name evidence="2" type="ORF">VCHENC02_4026A</name>
</gene>
<dbReference type="Gene3D" id="3.30.70.1430">
    <property type="entry name" value="Multidrug efflux transporter AcrB pore domain"/>
    <property type="match status" value="1"/>
</dbReference>
<accession>A0A454CUY9</accession>
<evidence type="ECO:0000313" key="3">
    <source>
        <dbReference type="Proteomes" id="UP000008367"/>
    </source>
</evidence>
<dbReference type="Proteomes" id="UP000008367">
    <property type="component" value="Unassembled WGS sequence"/>
</dbReference>
<organism evidence="2 3">
    <name type="scientific">Vibrio harveyi</name>
    <name type="common">Beneckea harveyi</name>
    <dbReference type="NCBI Taxonomy" id="669"/>
    <lineage>
        <taxon>Bacteria</taxon>
        <taxon>Pseudomonadati</taxon>
        <taxon>Pseudomonadota</taxon>
        <taxon>Gammaproteobacteria</taxon>
        <taxon>Vibrionales</taxon>
        <taxon>Vibrionaceae</taxon>
        <taxon>Vibrio</taxon>
    </lineage>
</organism>
<dbReference type="PANTHER" id="PTHR32063">
    <property type="match status" value="1"/>
</dbReference>
<dbReference type="Gene3D" id="1.20.1640.10">
    <property type="entry name" value="Multidrug efflux transporter AcrB transmembrane domain"/>
    <property type="match status" value="1"/>
</dbReference>
<protein>
    <submittedName>
        <fullName evidence="2">AcrB/AcrD/AcrF family protein</fullName>
    </submittedName>
</protein>
<feature type="transmembrane region" description="Helical" evidence="1">
    <location>
        <begin position="12"/>
        <end position="30"/>
    </location>
</feature>
<keyword evidence="1" id="KW-0472">Membrane</keyword>